<dbReference type="GO" id="GO:0004113">
    <property type="term" value="F:2',3'-cyclic-nucleotide 3'-phosphodiesterase activity"/>
    <property type="evidence" value="ECO:0007669"/>
    <property type="project" value="TreeGrafter"/>
</dbReference>
<proteinExistence type="predicted"/>
<reference evidence="1 2" key="1">
    <citation type="journal article" date="2016" name="Nat. Commun.">
        <title>Thousands of microbial genomes shed light on interconnected biogeochemical processes in an aquifer system.</title>
        <authorList>
            <person name="Anantharaman K."/>
            <person name="Brown C.T."/>
            <person name="Hug L.A."/>
            <person name="Sharon I."/>
            <person name="Castelle C.J."/>
            <person name="Probst A.J."/>
            <person name="Thomas B.C."/>
            <person name="Singh A."/>
            <person name="Wilkins M.J."/>
            <person name="Karaoz U."/>
            <person name="Brodie E.L."/>
            <person name="Williams K.H."/>
            <person name="Hubbard S.S."/>
            <person name="Banfield J.F."/>
        </authorList>
    </citation>
    <scope>NUCLEOTIDE SEQUENCE [LARGE SCALE GENOMIC DNA]</scope>
</reference>
<dbReference type="SUPFAM" id="SSF56300">
    <property type="entry name" value="Metallo-dependent phosphatases"/>
    <property type="match status" value="2"/>
</dbReference>
<evidence type="ECO:0000313" key="2">
    <source>
        <dbReference type="Proteomes" id="UP000177408"/>
    </source>
</evidence>
<gene>
    <name evidence="1" type="ORF">A3H67_03570</name>
</gene>
<dbReference type="Gene3D" id="3.60.21.10">
    <property type="match status" value="2"/>
</dbReference>
<dbReference type="EMBL" id="MHIR01000015">
    <property type="protein sequence ID" value="OGY57704.1"/>
    <property type="molecule type" value="Genomic_DNA"/>
</dbReference>
<protein>
    <recommendedName>
        <fullName evidence="3">Metallophosphoesterase</fullName>
    </recommendedName>
</protein>
<name>A0A1G1YZH8_9BACT</name>
<sequence length="331" mass="35456">MKILFFGDIIGKIGRRAMKQILPELKNEYQPDLIMANVENAAHGVGVTEKTLAELAEAGVQVFTSGNHIFSKPEAEALLNIKDSALLRPANYPPGLPGADYKIIEIGSKAVVIINLLGRVFMKGNFDCPFRKLDEILAKIPAKNIGAIIVDFHAEASSEKTAFGWYADGRVSAVLGTHTHIPTADCKILPQGTAFVSDAGMVGALDSVIGDKKEEIIKSFLTQTNAPIEIPEEGEVEVSAVLGTHTHIPTADCKILPQGTAFVSDAGMVGALDSVIGDKKEEIIKSFLTQTNAPIEIPEEGEVEVGAVLVEIDPATKKAVKIGRVDRKIRV</sequence>
<accession>A0A1G1YZH8</accession>
<dbReference type="InterPro" id="IPR005235">
    <property type="entry name" value="YmdB-like"/>
</dbReference>
<dbReference type="Pfam" id="PF13277">
    <property type="entry name" value="YmdB"/>
    <property type="match status" value="2"/>
</dbReference>
<organism evidence="1 2">
    <name type="scientific">Candidatus Buchananbacteria bacterium RIFCSPLOWO2_02_FULL_46_11b</name>
    <dbReference type="NCBI Taxonomy" id="1797548"/>
    <lineage>
        <taxon>Bacteria</taxon>
        <taxon>Candidatus Buchananiibacteriota</taxon>
    </lineage>
</organism>
<dbReference type="PANTHER" id="PTHR36303">
    <property type="entry name" value="2',3'-CYCLIC-NUCLEOTIDE 2'-PHOSPHODIESTERASE"/>
    <property type="match status" value="1"/>
</dbReference>
<dbReference type="AlphaFoldDB" id="A0A1G1YZH8"/>
<comment type="caution">
    <text evidence="1">The sequence shown here is derived from an EMBL/GenBank/DDBJ whole genome shotgun (WGS) entry which is preliminary data.</text>
</comment>
<dbReference type="PANTHER" id="PTHR36303:SF1">
    <property type="entry name" value="2',3'-CYCLIC-NUCLEOTIDE 2'-PHOSPHODIESTERASE"/>
    <property type="match status" value="1"/>
</dbReference>
<evidence type="ECO:0000313" key="1">
    <source>
        <dbReference type="EMBL" id="OGY57704.1"/>
    </source>
</evidence>
<dbReference type="InterPro" id="IPR029052">
    <property type="entry name" value="Metallo-depent_PP-like"/>
</dbReference>
<evidence type="ECO:0008006" key="3">
    <source>
        <dbReference type="Google" id="ProtNLM"/>
    </source>
</evidence>
<dbReference type="Proteomes" id="UP000177408">
    <property type="component" value="Unassembled WGS sequence"/>
</dbReference>